<keyword evidence="3" id="KW-1185">Reference proteome</keyword>
<organism evidence="2 3">
    <name type="scientific">Melghiribacillus thermohalophilus</name>
    <dbReference type="NCBI Taxonomy" id="1324956"/>
    <lineage>
        <taxon>Bacteria</taxon>
        <taxon>Bacillati</taxon>
        <taxon>Bacillota</taxon>
        <taxon>Bacilli</taxon>
        <taxon>Bacillales</taxon>
        <taxon>Bacillaceae</taxon>
        <taxon>Melghiribacillus</taxon>
    </lineage>
</organism>
<sequence>MTVNQYELEQMIVEHKNKAKEAENHHDFVHHSKKNEQSRDSLDQLRMNREIKSKIL</sequence>
<evidence type="ECO:0000313" key="2">
    <source>
        <dbReference type="EMBL" id="TCT20041.1"/>
    </source>
</evidence>
<feature type="region of interest" description="Disordered" evidence="1">
    <location>
        <begin position="19"/>
        <end position="56"/>
    </location>
</feature>
<dbReference type="RefSeq" id="WP_165902149.1">
    <property type="nucleotide sequence ID" value="NZ_SMAN01000015.1"/>
</dbReference>
<evidence type="ECO:0000256" key="1">
    <source>
        <dbReference type="SAM" id="MobiDB-lite"/>
    </source>
</evidence>
<dbReference type="AlphaFoldDB" id="A0A4R3MX07"/>
<gene>
    <name evidence="2" type="ORF">EDD68_11593</name>
</gene>
<reference evidence="2 3" key="1">
    <citation type="submission" date="2019-03" db="EMBL/GenBank/DDBJ databases">
        <title>Genomic Encyclopedia of Type Strains, Phase IV (KMG-IV): sequencing the most valuable type-strain genomes for metagenomic binning, comparative biology and taxonomic classification.</title>
        <authorList>
            <person name="Goeker M."/>
        </authorList>
    </citation>
    <scope>NUCLEOTIDE SEQUENCE [LARGE SCALE GENOMIC DNA]</scope>
    <source>
        <strain evidence="2 3">DSM 25894</strain>
    </source>
</reference>
<dbReference type="Proteomes" id="UP000294650">
    <property type="component" value="Unassembled WGS sequence"/>
</dbReference>
<comment type="caution">
    <text evidence="2">The sequence shown here is derived from an EMBL/GenBank/DDBJ whole genome shotgun (WGS) entry which is preliminary data.</text>
</comment>
<name>A0A4R3MX07_9BACI</name>
<proteinExistence type="predicted"/>
<evidence type="ECO:0000313" key="3">
    <source>
        <dbReference type="Proteomes" id="UP000294650"/>
    </source>
</evidence>
<dbReference type="EMBL" id="SMAN01000015">
    <property type="protein sequence ID" value="TCT20041.1"/>
    <property type="molecule type" value="Genomic_DNA"/>
</dbReference>
<protein>
    <submittedName>
        <fullName evidence="2">Uncharacterized protein</fullName>
    </submittedName>
</protein>
<accession>A0A4R3MX07</accession>